<feature type="binding site" evidence="5">
    <location>
        <position position="175"/>
    </location>
    <ligand>
        <name>dimethylallyl phosphate</name>
        <dbReference type="ChEBI" id="CHEBI:88052"/>
    </ligand>
</feature>
<sequence length="197" mass="21514">MTAPAVSKRLIVAITGATGAVYGVRLLQVLRHIPGVESHLLISEAGVLNLHQEMDMKRKNVEALADVVHNVRDVGASIASGSFLSDGMVIAPCSMKTLAAVAHGLSDNLITRAADVVLKERRRLVLMVRETPFNLAHLRNMTAVTEMGGIIFPPLPGFYHRPQSIDEMVDHTIGRVLDMFALPHTLTPRWQGIKENT</sequence>
<gene>
    <name evidence="5" type="primary">ubiX</name>
    <name evidence="7" type="ORF">H8L32_12955</name>
</gene>
<dbReference type="EMBL" id="JACOGF010000006">
    <property type="protein sequence ID" value="MBC3918394.1"/>
    <property type="molecule type" value="Genomic_DNA"/>
</dbReference>
<comment type="catalytic activity">
    <reaction evidence="5">
        <text>dimethylallyl phosphate + FMNH2 = prenylated FMNH2 + phosphate</text>
        <dbReference type="Rhea" id="RHEA:37743"/>
        <dbReference type="ChEBI" id="CHEBI:43474"/>
        <dbReference type="ChEBI" id="CHEBI:57618"/>
        <dbReference type="ChEBI" id="CHEBI:87467"/>
        <dbReference type="ChEBI" id="CHEBI:88052"/>
        <dbReference type="EC" id="2.5.1.129"/>
    </reaction>
</comment>
<feature type="binding site" evidence="5">
    <location>
        <begin position="94"/>
        <end position="97"/>
    </location>
    <ligand>
        <name>FMN</name>
        <dbReference type="ChEBI" id="CHEBI:58210"/>
    </ligand>
</feature>
<dbReference type="HAMAP" id="MF_01984">
    <property type="entry name" value="ubiX_pad"/>
    <property type="match status" value="1"/>
</dbReference>
<dbReference type="RefSeq" id="WP_186947668.1">
    <property type="nucleotide sequence ID" value="NZ_JACOGF010000006.1"/>
</dbReference>
<dbReference type="SUPFAM" id="SSF52507">
    <property type="entry name" value="Homo-oligomeric flavin-containing Cys decarboxylases, HFCD"/>
    <property type="match status" value="1"/>
</dbReference>
<feature type="domain" description="Flavoprotein" evidence="6">
    <location>
        <begin position="8"/>
        <end position="179"/>
    </location>
</feature>
<dbReference type="InterPro" id="IPR004507">
    <property type="entry name" value="UbiX-like"/>
</dbReference>
<dbReference type="InterPro" id="IPR036551">
    <property type="entry name" value="Flavin_trans-like"/>
</dbReference>
<proteinExistence type="inferred from homology"/>
<evidence type="ECO:0000256" key="3">
    <source>
        <dbReference type="ARBA" id="ARBA00022643"/>
    </source>
</evidence>
<accession>A0ABR6ZR86</accession>
<dbReference type="Gene3D" id="3.40.50.1950">
    <property type="entry name" value="Flavin prenyltransferase-like"/>
    <property type="match status" value="1"/>
</dbReference>
<evidence type="ECO:0000256" key="1">
    <source>
        <dbReference type="ARBA" id="ARBA00022602"/>
    </source>
</evidence>
<comment type="caution">
    <text evidence="5">Lacks conserved residue(s) required for the propagation of feature annotation.</text>
</comment>
<keyword evidence="1 5" id="KW-0637">Prenyltransferase</keyword>
<keyword evidence="2 5" id="KW-0285">Flavoprotein</keyword>
<keyword evidence="8" id="KW-1185">Reference proteome</keyword>
<protein>
    <recommendedName>
        <fullName evidence="5">Flavin prenyltransferase UbiX</fullName>
        <ecNumber evidence="5">2.5.1.129</ecNumber>
    </recommendedName>
</protein>
<feature type="binding site" evidence="5">
    <location>
        <position position="159"/>
    </location>
    <ligand>
        <name>dimethylallyl phosphate</name>
        <dbReference type="ChEBI" id="CHEBI:88052"/>
    </ligand>
</feature>
<comment type="function">
    <text evidence="5">Flavin prenyltransferase that catalyzes the synthesis of the prenylated FMN cofactor (prenyl-FMN) for 4-hydroxy-3-polyprenylbenzoic acid decarboxylase UbiD. The prenyltransferase is metal-independent and links a dimethylallyl moiety from dimethylallyl monophosphate (DMAP) to the flavin N5 and C6 atoms of FMN.</text>
</comment>
<feature type="binding site" evidence="5">
    <location>
        <begin position="16"/>
        <end position="18"/>
    </location>
    <ligand>
        <name>FMN</name>
        <dbReference type="ChEBI" id="CHEBI:58210"/>
    </ligand>
</feature>
<evidence type="ECO:0000256" key="5">
    <source>
        <dbReference type="HAMAP-Rule" id="MF_01984"/>
    </source>
</evidence>
<keyword evidence="3 5" id="KW-0288">FMN</keyword>
<dbReference type="NCBIfam" id="NF004685">
    <property type="entry name" value="PRK06029.1"/>
    <property type="match status" value="1"/>
</dbReference>
<keyword evidence="4 5" id="KW-0808">Transferase</keyword>
<comment type="caution">
    <text evidence="7">The sequence shown here is derived from an EMBL/GenBank/DDBJ whole genome shotgun (WGS) entry which is preliminary data.</text>
</comment>
<evidence type="ECO:0000256" key="2">
    <source>
        <dbReference type="ARBA" id="ARBA00022630"/>
    </source>
</evidence>
<evidence type="ECO:0000256" key="4">
    <source>
        <dbReference type="ARBA" id="ARBA00022679"/>
    </source>
</evidence>
<dbReference type="Pfam" id="PF02441">
    <property type="entry name" value="Flavoprotein"/>
    <property type="match status" value="1"/>
</dbReference>
<dbReference type="EC" id="2.5.1.129" evidence="5"/>
<name>A0ABR6ZR86_9BURK</name>
<reference evidence="7 8" key="1">
    <citation type="submission" date="2020-08" db="EMBL/GenBank/DDBJ databases">
        <title>Novel species isolated from subtropical streams in China.</title>
        <authorList>
            <person name="Lu H."/>
        </authorList>
    </citation>
    <scope>NUCLEOTIDE SEQUENCE [LARGE SCALE GENOMIC DNA]</scope>
    <source>
        <strain evidence="7 8">CY18W</strain>
    </source>
</reference>
<dbReference type="PANTHER" id="PTHR43374:SF1">
    <property type="entry name" value="FLAVIN PRENYLTRANSFERASE PAD1, MITOCHONDRIAL"/>
    <property type="match status" value="1"/>
</dbReference>
<organism evidence="7 8">
    <name type="scientific">Undibacterium hunanense</name>
    <dbReference type="NCBI Taxonomy" id="2762292"/>
    <lineage>
        <taxon>Bacteria</taxon>
        <taxon>Pseudomonadati</taxon>
        <taxon>Pseudomonadota</taxon>
        <taxon>Betaproteobacteria</taxon>
        <taxon>Burkholderiales</taxon>
        <taxon>Oxalobacteraceae</taxon>
        <taxon>Undibacterium</taxon>
    </lineage>
</organism>
<evidence type="ECO:0000259" key="6">
    <source>
        <dbReference type="Pfam" id="PF02441"/>
    </source>
</evidence>
<dbReference type="InterPro" id="IPR003382">
    <property type="entry name" value="Flavoprotein"/>
</dbReference>
<dbReference type="NCBIfam" id="TIGR00421">
    <property type="entry name" value="ubiX_pad"/>
    <property type="match status" value="1"/>
</dbReference>
<evidence type="ECO:0000313" key="8">
    <source>
        <dbReference type="Proteomes" id="UP000650424"/>
    </source>
</evidence>
<feature type="binding site" evidence="5">
    <location>
        <position position="43"/>
    </location>
    <ligand>
        <name>FMN</name>
        <dbReference type="ChEBI" id="CHEBI:58210"/>
    </ligand>
</feature>
<dbReference type="Proteomes" id="UP000650424">
    <property type="component" value="Unassembled WGS sequence"/>
</dbReference>
<dbReference type="PANTHER" id="PTHR43374">
    <property type="entry name" value="FLAVIN PRENYLTRANSFERASE"/>
    <property type="match status" value="1"/>
</dbReference>
<comment type="similarity">
    <text evidence="5">Belongs to the UbiX/PAD1 family.</text>
</comment>
<evidence type="ECO:0000313" key="7">
    <source>
        <dbReference type="EMBL" id="MBC3918394.1"/>
    </source>
</evidence>
<feature type="binding site" evidence="5">
    <location>
        <position position="129"/>
    </location>
    <ligand>
        <name>FMN</name>
        <dbReference type="ChEBI" id="CHEBI:58210"/>
    </ligand>
</feature>